<gene>
    <name evidence="1" type="ORF">BpHYR1_018537</name>
</gene>
<protein>
    <submittedName>
        <fullName evidence="1">Uncharacterized protein</fullName>
    </submittedName>
</protein>
<reference evidence="1 2" key="1">
    <citation type="journal article" date="2018" name="Sci. Rep.">
        <title>Genomic signatures of local adaptation to the degree of environmental predictability in rotifers.</title>
        <authorList>
            <person name="Franch-Gras L."/>
            <person name="Hahn C."/>
            <person name="Garcia-Roger E.M."/>
            <person name="Carmona M.J."/>
            <person name="Serra M."/>
            <person name="Gomez A."/>
        </authorList>
    </citation>
    <scope>NUCLEOTIDE SEQUENCE [LARGE SCALE GENOMIC DNA]</scope>
    <source>
        <strain evidence="1">HYR1</strain>
    </source>
</reference>
<dbReference type="Proteomes" id="UP000276133">
    <property type="component" value="Unassembled WGS sequence"/>
</dbReference>
<evidence type="ECO:0000313" key="2">
    <source>
        <dbReference type="Proteomes" id="UP000276133"/>
    </source>
</evidence>
<proteinExistence type="predicted"/>
<evidence type="ECO:0000313" key="1">
    <source>
        <dbReference type="EMBL" id="RNA26598.1"/>
    </source>
</evidence>
<dbReference type="AlphaFoldDB" id="A0A3M7RTD0"/>
<organism evidence="1 2">
    <name type="scientific">Brachionus plicatilis</name>
    <name type="common">Marine rotifer</name>
    <name type="synonym">Brachionus muelleri</name>
    <dbReference type="NCBI Taxonomy" id="10195"/>
    <lineage>
        <taxon>Eukaryota</taxon>
        <taxon>Metazoa</taxon>
        <taxon>Spiralia</taxon>
        <taxon>Gnathifera</taxon>
        <taxon>Rotifera</taxon>
        <taxon>Eurotatoria</taxon>
        <taxon>Monogononta</taxon>
        <taxon>Pseudotrocha</taxon>
        <taxon>Ploima</taxon>
        <taxon>Brachionidae</taxon>
        <taxon>Brachionus</taxon>
    </lineage>
</organism>
<accession>A0A3M7RTD0</accession>
<comment type="caution">
    <text evidence="1">The sequence shown here is derived from an EMBL/GenBank/DDBJ whole genome shotgun (WGS) entry which is preliminary data.</text>
</comment>
<keyword evidence="2" id="KW-1185">Reference proteome</keyword>
<name>A0A3M7RTD0_BRAPC</name>
<sequence>MLKLLGLFFGFARTFWTLGLRSCLAGVAGVIAVQLPRESQGNVLGAAEILFNYKKQISN</sequence>
<dbReference type="EMBL" id="REGN01002709">
    <property type="protein sequence ID" value="RNA26598.1"/>
    <property type="molecule type" value="Genomic_DNA"/>
</dbReference>